<dbReference type="GeneID" id="96087006"/>
<gene>
    <name evidence="2" type="ORF">ACET3X_006684</name>
</gene>
<accession>A0ABR3UEE7</accession>
<keyword evidence="3" id="KW-1185">Reference proteome</keyword>
<feature type="signal peptide" evidence="1">
    <location>
        <begin position="1"/>
        <end position="20"/>
    </location>
</feature>
<evidence type="ECO:0000256" key="1">
    <source>
        <dbReference type="SAM" id="SignalP"/>
    </source>
</evidence>
<proteinExistence type="predicted"/>
<evidence type="ECO:0000313" key="3">
    <source>
        <dbReference type="Proteomes" id="UP001578633"/>
    </source>
</evidence>
<keyword evidence="1" id="KW-0732">Signal</keyword>
<protein>
    <recommendedName>
        <fullName evidence="4">UVI-1</fullName>
    </recommendedName>
</protein>
<dbReference type="Proteomes" id="UP001578633">
    <property type="component" value="Chromosome 6"/>
</dbReference>
<dbReference type="RefSeq" id="XP_069305452.1">
    <property type="nucleotide sequence ID" value="XM_069452841.1"/>
</dbReference>
<evidence type="ECO:0000313" key="2">
    <source>
        <dbReference type="EMBL" id="KAL1794868.1"/>
    </source>
</evidence>
<evidence type="ECO:0008006" key="4">
    <source>
        <dbReference type="Google" id="ProtNLM"/>
    </source>
</evidence>
<dbReference type="EMBL" id="JBHGVX010000006">
    <property type="protein sequence ID" value="KAL1794868.1"/>
    <property type="molecule type" value="Genomic_DNA"/>
</dbReference>
<dbReference type="Pfam" id="PF17615">
    <property type="entry name" value="C166"/>
    <property type="match status" value="1"/>
</dbReference>
<reference evidence="2 3" key="1">
    <citation type="submission" date="2024-09" db="EMBL/GenBank/DDBJ databases">
        <title>T2T genomes of carrot and Alternaria dauci and their utility for understanding host-pathogen interaction during carrot leaf blight disease.</title>
        <authorList>
            <person name="Liu W."/>
            <person name="Xu S."/>
            <person name="Ou C."/>
            <person name="Liu X."/>
            <person name="Zhuang F."/>
            <person name="Deng X.W."/>
        </authorList>
    </citation>
    <scope>NUCLEOTIDE SEQUENCE [LARGE SCALE GENOMIC DNA]</scope>
    <source>
        <strain evidence="2 3">A2016</strain>
    </source>
</reference>
<feature type="chain" id="PRO_5047364904" description="UVI-1" evidence="1">
    <location>
        <begin position="21"/>
        <end position="212"/>
    </location>
</feature>
<organism evidence="2 3">
    <name type="scientific">Alternaria dauci</name>
    <dbReference type="NCBI Taxonomy" id="48095"/>
    <lineage>
        <taxon>Eukaryota</taxon>
        <taxon>Fungi</taxon>
        <taxon>Dikarya</taxon>
        <taxon>Ascomycota</taxon>
        <taxon>Pezizomycotina</taxon>
        <taxon>Dothideomycetes</taxon>
        <taxon>Pleosporomycetidae</taxon>
        <taxon>Pleosporales</taxon>
        <taxon>Pleosporineae</taxon>
        <taxon>Pleosporaceae</taxon>
        <taxon>Alternaria</taxon>
        <taxon>Alternaria sect. Porri</taxon>
    </lineage>
</organism>
<comment type="caution">
    <text evidence="2">The sequence shown here is derived from an EMBL/GenBank/DDBJ whole genome shotgun (WGS) entry which is preliminary data.</text>
</comment>
<sequence length="212" mass="22506">MVSFRNLFTAAMALSVPVTAQLTAAQIVNNIQMLTSKSQALQAPAQSITILNGPLIVIGQGPFPQIIAGFADIVSTATTAIAQMQGTSPVSAGADADNIFNAFREMADNEKQFVRVHQVLLNILIGKAGLFSTVPFIGQPVAAVLRQIEAVVDTIAFGLIDLVESRSSDLTTQANSLSGTLTICIQSYEGLSTSRKARRTLRFERREIAAAA</sequence>
<name>A0ABR3UEE7_9PLEO</name>